<feature type="compositionally biased region" description="Basic and acidic residues" evidence="1">
    <location>
        <begin position="316"/>
        <end position="336"/>
    </location>
</feature>
<name>A0A0D3J0P1_EMIH1</name>
<dbReference type="HOGENOM" id="CLU_624750_0_0_1"/>
<dbReference type="Proteomes" id="UP000013827">
    <property type="component" value="Unassembled WGS sequence"/>
</dbReference>
<dbReference type="RefSeq" id="XP_005769505.1">
    <property type="nucleotide sequence ID" value="XM_005769448.1"/>
</dbReference>
<evidence type="ECO:0000256" key="1">
    <source>
        <dbReference type="SAM" id="MobiDB-lite"/>
    </source>
</evidence>
<evidence type="ECO:0000313" key="2">
    <source>
        <dbReference type="EnsemblProtists" id="EOD17076"/>
    </source>
</evidence>
<feature type="compositionally biased region" description="Low complexity" evidence="1">
    <location>
        <begin position="293"/>
        <end position="304"/>
    </location>
</feature>
<dbReference type="AlphaFoldDB" id="A0A0D3J0P1"/>
<dbReference type="PaxDb" id="2903-EOD17076"/>
<dbReference type="KEGG" id="ehx:EMIHUDRAFT_244502"/>
<keyword evidence="3" id="KW-1185">Reference proteome</keyword>
<feature type="compositionally biased region" description="Basic and acidic residues" evidence="1">
    <location>
        <begin position="348"/>
        <end position="360"/>
    </location>
</feature>
<feature type="compositionally biased region" description="Basic residues" evidence="1">
    <location>
        <begin position="280"/>
        <end position="292"/>
    </location>
</feature>
<reference evidence="2" key="2">
    <citation type="submission" date="2024-10" db="UniProtKB">
        <authorList>
            <consortium name="EnsemblProtists"/>
        </authorList>
    </citation>
    <scope>IDENTIFICATION</scope>
</reference>
<proteinExistence type="predicted"/>
<sequence>MVDPVELIVGDKVYFTGSGYPRWQRDTDGDFLAYGTYGEVTSLEDIEDGLAEVYFPSIEDHIDCCVDELSFEPAPPLPGGFAVGDLLHFTGRDQTFENGDMVEHGEAGEVMGTFGDKGLAMLFPENDLLTDCRLTELSRDPPVPLPGGFRVGELLYFVGSDLCLDNNAVLKYGTRGEVVGRALPSVANGNGLKLKFPGLGGIAFNPLVLSRDEPPDDALSDDKYRRARRALAARKEQQECAAPQAAAAEDLEFEVEWRQRLADELIAEEAKASLGPQGRRTGKKKKKKRGLRQRGNCGAAQQEEVDARAAAAADALAEREVRGERQQAARAEERKRVAQSQQSIAQRALEHAISEARAESRPPPPANGAANGAGGQGRATLQQKVARIRTHLGLDADCSLAAAVTAANARAGLAAEGGLVAQVERLTELLFWDEAGGAA</sequence>
<dbReference type="EnsemblProtists" id="EOD17076">
    <property type="protein sequence ID" value="EOD17076"/>
    <property type="gene ID" value="EMIHUDRAFT_244502"/>
</dbReference>
<organism evidence="2 3">
    <name type="scientific">Emiliania huxleyi (strain CCMP1516)</name>
    <dbReference type="NCBI Taxonomy" id="280463"/>
    <lineage>
        <taxon>Eukaryota</taxon>
        <taxon>Haptista</taxon>
        <taxon>Haptophyta</taxon>
        <taxon>Prymnesiophyceae</taxon>
        <taxon>Isochrysidales</taxon>
        <taxon>Noelaerhabdaceae</taxon>
        <taxon>Emiliania</taxon>
    </lineage>
</organism>
<feature type="region of interest" description="Disordered" evidence="1">
    <location>
        <begin position="316"/>
        <end position="380"/>
    </location>
</feature>
<reference evidence="3" key="1">
    <citation type="journal article" date="2013" name="Nature">
        <title>Pan genome of the phytoplankton Emiliania underpins its global distribution.</title>
        <authorList>
            <person name="Read B.A."/>
            <person name="Kegel J."/>
            <person name="Klute M.J."/>
            <person name="Kuo A."/>
            <person name="Lefebvre S.C."/>
            <person name="Maumus F."/>
            <person name="Mayer C."/>
            <person name="Miller J."/>
            <person name="Monier A."/>
            <person name="Salamov A."/>
            <person name="Young J."/>
            <person name="Aguilar M."/>
            <person name="Claverie J.M."/>
            <person name="Frickenhaus S."/>
            <person name="Gonzalez K."/>
            <person name="Herman E.K."/>
            <person name="Lin Y.C."/>
            <person name="Napier J."/>
            <person name="Ogata H."/>
            <person name="Sarno A.F."/>
            <person name="Shmutz J."/>
            <person name="Schroeder D."/>
            <person name="de Vargas C."/>
            <person name="Verret F."/>
            <person name="von Dassow P."/>
            <person name="Valentin K."/>
            <person name="Van de Peer Y."/>
            <person name="Wheeler G."/>
            <person name="Dacks J.B."/>
            <person name="Delwiche C.F."/>
            <person name="Dyhrman S.T."/>
            <person name="Glockner G."/>
            <person name="John U."/>
            <person name="Richards T."/>
            <person name="Worden A.Z."/>
            <person name="Zhang X."/>
            <person name="Grigoriev I.V."/>
            <person name="Allen A.E."/>
            <person name="Bidle K."/>
            <person name="Borodovsky M."/>
            <person name="Bowler C."/>
            <person name="Brownlee C."/>
            <person name="Cock J.M."/>
            <person name="Elias M."/>
            <person name="Gladyshev V.N."/>
            <person name="Groth M."/>
            <person name="Guda C."/>
            <person name="Hadaegh A."/>
            <person name="Iglesias-Rodriguez M.D."/>
            <person name="Jenkins J."/>
            <person name="Jones B.M."/>
            <person name="Lawson T."/>
            <person name="Leese F."/>
            <person name="Lindquist E."/>
            <person name="Lobanov A."/>
            <person name="Lomsadze A."/>
            <person name="Malik S.B."/>
            <person name="Marsh M.E."/>
            <person name="Mackinder L."/>
            <person name="Mock T."/>
            <person name="Mueller-Roeber B."/>
            <person name="Pagarete A."/>
            <person name="Parker M."/>
            <person name="Probert I."/>
            <person name="Quesneville H."/>
            <person name="Raines C."/>
            <person name="Rensing S.A."/>
            <person name="Riano-Pachon D.M."/>
            <person name="Richier S."/>
            <person name="Rokitta S."/>
            <person name="Shiraiwa Y."/>
            <person name="Soanes D.M."/>
            <person name="van der Giezen M."/>
            <person name="Wahlund T.M."/>
            <person name="Williams B."/>
            <person name="Wilson W."/>
            <person name="Wolfe G."/>
            <person name="Wurch L.L."/>
        </authorList>
    </citation>
    <scope>NUCLEOTIDE SEQUENCE</scope>
</reference>
<protein>
    <submittedName>
        <fullName evidence="2">Uncharacterized protein</fullName>
    </submittedName>
</protein>
<dbReference type="GeneID" id="17263227"/>
<evidence type="ECO:0000313" key="3">
    <source>
        <dbReference type="Proteomes" id="UP000013827"/>
    </source>
</evidence>
<feature type="region of interest" description="Disordered" evidence="1">
    <location>
        <begin position="272"/>
        <end position="304"/>
    </location>
</feature>
<accession>A0A0D3J0P1</accession>